<evidence type="ECO:0000313" key="1">
    <source>
        <dbReference type="EMBL" id="CAB0003840.1"/>
    </source>
</evidence>
<dbReference type="EMBL" id="CADCXU010013976">
    <property type="protein sequence ID" value="CAB0003840.1"/>
    <property type="molecule type" value="Genomic_DNA"/>
</dbReference>
<dbReference type="Proteomes" id="UP000479000">
    <property type="component" value="Unassembled WGS sequence"/>
</dbReference>
<feature type="non-terminal residue" evidence="1">
    <location>
        <position position="50"/>
    </location>
</feature>
<sequence>MNQFPKEKERGCIAFDNEPLTAETRHVFPRSAGAGRTELIPKVHQSVNIG</sequence>
<proteinExistence type="predicted"/>
<keyword evidence="2" id="KW-1185">Reference proteome</keyword>
<name>A0A6H5GKS6_9HEMI</name>
<gene>
    <name evidence="1" type="ORF">NTEN_LOCUS9317</name>
</gene>
<dbReference type="AlphaFoldDB" id="A0A6H5GKS6"/>
<protein>
    <submittedName>
        <fullName evidence="1">Uncharacterized protein</fullName>
    </submittedName>
</protein>
<evidence type="ECO:0000313" key="2">
    <source>
        <dbReference type="Proteomes" id="UP000479000"/>
    </source>
</evidence>
<reference evidence="1 2" key="1">
    <citation type="submission" date="2020-02" db="EMBL/GenBank/DDBJ databases">
        <authorList>
            <person name="Ferguson B K."/>
        </authorList>
    </citation>
    <scope>NUCLEOTIDE SEQUENCE [LARGE SCALE GENOMIC DNA]</scope>
</reference>
<accession>A0A6H5GKS6</accession>
<organism evidence="1 2">
    <name type="scientific">Nesidiocoris tenuis</name>
    <dbReference type="NCBI Taxonomy" id="355587"/>
    <lineage>
        <taxon>Eukaryota</taxon>
        <taxon>Metazoa</taxon>
        <taxon>Ecdysozoa</taxon>
        <taxon>Arthropoda</taxon>
        <taxon>Hexapoda</taxon>
        <taxon>Insecta</taxon>
        <taxon>Pterygota</taxon>
        <taxon>Neoptera</taxon>
        <taxon>Paraneoptera</taxon>
        <taxon>Hemiptera</taxon>
        <taxon>Heteroptera</taxon>
        <taxon>Panheteroptera</taxon>
        <taxon>Cimicomorpha</taxon>
        <taxon>Miridae</taxon>
        <taxon>Dicyphina</taxon>
        <taxon>Nesidiocoris</taxon>
    </lineage>
</organism>